<protein>
    <submittedName>
        <fullName evidence="2">Uncharacterized protein</fullName>
    </submittedName>
</protein>
<proteinExistence type="predicted"/>
<feature type="region of interest" description="Disordered" evidence="1">
    <location>
        <begin position="223"/>
        <end position="250"/>
    </location>
</feature>
<gene>
    <name evidence="2" type="ORF">PROQFM164_S12g000075</name>
</gene>
<feature type="compositionally biased region" description="Basic and acidic residues" evidence="1">
    <location>
        <begin position="233"/>
        <end position="250"/>
    </location>
</feature>
<dbReference type="EMBL" id="HG792026">
    <property type="protein sequence ID" value="CDM38466.1"/>
    <property type="molecule type" value="Genomic_DNA"/>
</dbReference>
<feature type="region of interest" description="Disordered" evidence="1">
    <location>
        <begin position="121"/>
        <end position="150"/>
    </location>
</feature>
<dbReference type="OrthoDB" id="4361003at2759"/>
<sequence>MLSCPPFSPTNNLPVQHYHYQSQPIIDHKRSQVSARSGSPDTEDHNRRTQQASNKSDTGFYQVFSQFIDENRGHTSQVLQPCINQSTRSVATEVATSVTSPRDYILPRSATKAEIHKLPPLNTKKRAAAASSLPQKRHRHSHSPPQIPDSSRLVYRKRLPSLTKVSRQMVNDTIQYLQTLSDHILISDTILPREWATIHLATQLLQSRYQEIIAKEEIETDTVSDFDFPPTQPEEKCRKCTATEEERLYD</sequence>
<feature type="region of interest" description="Disordered" evidence="1">
    <location>
        <begin position="25"/>
        <end position="56"/>
    </location>
</feature>
<keyword evidence="3" id="KW-1185">Reference proteome</keyword>
<accession>W6QR69</accession>
<evidence type="ECO:0000313" key="3">
    <source>
        <dbReference type="Proteomes" id="UP000030686"/>
    </source>
</evidence>
<evidence type="ECO:0000256" key="1">
    <source>
        <dbReference type="SAM" id="MobiDB-lite"/>
    </source>
</evidence>
<dbReference type="AlphaFoldDB" id="W6QR69"/>
<organism evidence="2 3">
    <name type="scientific">Penicillium roqueforti (strain FM164)</name>
    <dbReference type="NCBI Taxonomy" id="1365484"/>
    <lineage>
        <taxon>Eukaryota</taxon>
        <taxon>Fungi</taxon>
        <taxon>Dikarya</taxon>
        <taxon>Ascomycota</taxon>
        <taxon>Pezizomycotina</taxon>
        <taxon>Eurotiomycetes</taxon>
        <taxon>Eurotiomycetidae</taxon>
        <taxon>Eurotiales</taxon>
        <taxon>Aspergillaceae</taxon>
        <taxon>Penicillium</taxon>
    </lineage>
</organism>
<reference evidence="2" key="1">
    <citation type="journal article" date="2014" name="Nat. Commun.">
        <title>Multiple recent horizontal transfers of a large genomic region in cheese making fungi.</title>
        <authorList>
            <person name="Cheeseman K."/>
            <person name="Ropars J."/>
            <person name="Renault P."/>
            <person name="Dupont J."/>
            <person name="Gouzy J."/>
            <person name="Branca A."/>
            <person name="Abraham A.L."/>
            <person name="Ceppi M."/>
            <person name="Conseiller E."/>
            <person name="Debuchy R."/>
            <person name="Malagnac F."/>
            <person name="Goarin A."/>
            <person name="Silar P."/>
            <person name="Lacoste S."/>
            <person name="Sallet E."/>
            <person name="Bensimon A."/>
            <person name="Giraud T."/>
            <person name="Brygoo Y."/>
        </authorList>
    </citation>
    <scope>NUCLEOTIDE SEQUENCE [LARGE SCALE GENOMIC DNA]</scope>
    <source>
        <strain evidence="2">FM164</strain>
    </source>
</reference>
<dbReference type="Proteomes" id="UP000030686">
    <property type="component" value="Unassembled WGS sequence"/>
</dbReference>
<evidence type="ECO:0000313" key="2">
    <source>
        <dbReference type="EMBL" id="CDM38466.1"/>
    </source>
</evidence>
<name>W6QR69_PENRF</name>